<dbReference type="GO" id="GO:0003700">
    <property type="term" value="F:DNA-binding transcription factor activity"/>
    <property type="evidence" value="ECO:0007669"/>
    <property type="project" value="TreeGrafter"/>
</dbReference>
<dbReference type="Pfam" id="PF00440">
    <property type="entry name" value="TetR_N"/>
    <property type="match status" value="1"/>
</dbReference>
<dbReference type="Gene3D" id="1.10.357.10">
    <property type="entry name" value="Tetracycline Repressor, domain 2"/>
    <property type="match status" value="1"/>
</dbReference>
<dbReference type="RefSeq" id="WP_203888277.1">
    <property type="nucleotide sequence ID" value="NZ_BAABHH010000022.1"/>
</dbReference>
<gene>
    <name evidence="4" type="ORF">Pka01_81490</name>
</gene>
<evidence type="ECO:0000256" key="2">
    <source>
        <dbReference type="PROSITE-ProRule" id="PRU00335"/>
    </source>
</evidence>
<dbReference type="PROSITE" id="PS50977">
    <property type="entry name" value="HTH_TETR_2"/>
    <property type="match status" value="1"/>
</dbReference>
<keyword evidence="1 2" id="KW-0238">DNA-binding</keyword>
<comment type="caution">
    <text evidence="4">The sequence shown here is derived from an EMBL/GenBank/DDBJ whole genome shotgun (WGS) entry which is preliminary data.</text>
</comment>
<dbReference type="Proteomes" id="UP000630097">
    <property type="component" value="Unassembled WGS sequence"/>
</dbReference>
<proteinExistence type="predicted"/>
<evidence type="ECO:0000259" key="3">
    <source>
        <dbReference type="PROSITE" id="PS50977"/>
    </source>
</evidence>
<dbReference type="InterPro" id="IPR001647">
    <property type="entry name" value="HTH_TetR"/>
</dbReference>
<dbReference type="AlphaFoldDB" id="A0A8J3Q1I0"/>
<dbReference type="GO" id="GO:0000976">
    <property type="term" value="F:transcription cis-regulatory region binding"/>
    <property type="evidence" value="ECO:0007669"/>
    <property type="project" value="TreeGrafter"/>
</dbReference>
<dbReference type="SUPFAM" id="SSF46689">
    <property type="entry name" value="Homeodomain-like"/>
    <property type="match status" value="1"/>
</dbReference>
<dbReference type="InterPro" id="IPR036271">
    <property type="entry name" value="Tet_transcr_reg_TetR-rel_C_sf"/>
</dbReference>
<dbReference type="PANTHER" id="PTHR30055:SF201">
    <property type="entry name" value="TRANSCRIPTIONAL REGULATORY PROTEIN"/>
    <property type="match status" value="1"/>
</dbReference>
<dbReference type="SUPFAM" id="SSF48498">
    <property type="entry name" value="Tetracyclin repressor-like, C-terminal domain"/>
    <property type="match status" value="1"/>
</dbReference>
<sequence>MDRRARRREETIKEILDLSVEVMAEEGVAALSLAEVARRMGMRTPSLYQYFPSKTAIYDALFGQSAGDLNETLHKATAGLDALDRVRVGALKLIEWTRRNPVRAQLLFWRPVPGFAPSAESFAPAVDNVTEVRAILADAVAGGRLHPAAATDEGVALLNTLVAGVVSQQMSNEPEAPVGEGRFERLAPTILDLFFTHYAPHGGGDQP</sequence>
<dbReference type="PANTHER" id="PTHR30055">
    <property type="entry name" value="HTH-TYPE TRANSCRIPTIONAL REGULATOR RUTR"/>
    <property type="match status" value="1"/>
</dbReference>
<dbReference type="EMBL" id="BONV01000069">
    <property type="protein sequence ID" value="GIG85022.1"/>
    <property type="molecule type" value="Genomic_DNA"/>
</dbReference>
<organism evidence="4 5">
    <name type="scientific">Planotetraspora kaengkrachanensis</name>
    <dbReference type="NCBI Taxonomy" id="575193"/>
    <lineage>
        <taxon>Bacteria</taxon>
        <taxon>Bacillati</taxon>
        <taxon>Actinomycetota</taxon>
        <taxon>Actinomycetes</taxon>
        <taxon>Streptosporangiales</taxon>
        <taxon>Streptosporangiaceae</taxon>
        <taxon>Planotetraspora</taxon>
    </lineage>
</organism>
<keyword evidence="5" id="KW-1185">Reference proteome</keyword>
<evidence type="ECO:0000313" key="5">
    <source>
        <dbReference type="Proteomes" id="UP000630097"/>
    </source>
</evidence>
<evidence type="ECO:0000256" key="1">
    <source>
        <dbReference type="ARBA" id="ARBA00023125"/>
    </source>
</evidence>
<feature type="DNA-binding region" description="H-T-H motif" evidence="2">
    <location>
        <begin position="32"/>
        <end position="51"/>
    </location>
</feature>
<dbReference type="InterPro" id="IPR009057">
    <property type="entry name" value="Homeodomain-like_sf"/>
</dbReference>
<evidence type="ECO:0000313" key="4">
    <source>
        <dbReference type="EMBL" id="GIG85022.1"/>
    </source>
</evidence>
<dbReference type="PRINTS" id="PR00455">
    <property type="entry name" value="HTHTETR"/>
</dbReference>
<reference evidence="4 5" key="1">
    <citation type="submission" date="2021-01" db="EMBL/GenBank/DDBJ databases">
        <title>Whole genome shotgun sequence of Planotetraspora kaengkrachanensis NBRC 104272.</title>
        <authorList>
            <person name="Komaki H."/>
            <person name="Tamura T."/>
        </authorList>
    </citation>
    <scope>NUCLEOTIDE SEQUENCE [LARGE SCALE GENOMIC DNA]</scope>
    <source>
        <strain evidence="4 5">NBRC 104272</strain>
    </source>
</reference>
<name>A0A8J3Q1I0_9ACTN</name>
<protein>
    <recommendedName>
        <fullName evidence="3">HTH tetR-type domain-containing protein</fullName>
    </recommendedName>
</protein>
<feature type="domain" description="HTH tetR-type" evidence="3">
    <location>
        <begin position="9"/>
        <end position="69"/>
    </location>
</feature>
<dbReference type="InterPro" id="IPR050109">
    <property type="entry name" value="HTH-type_TetR-like_transc_reg"/>
</dbReference>
<accession>A0A8J3Q1I0</accession>